<dbReference type="AlphaFoldDB" id="A0A2P5EKU3"/>
<accession>A0A2P5EKU3</accession>
<protein>
    <submittedName>
        <fullName evidence="1">Uncharacterized protein</fullName>
    </submittedName>
</protein>
<dbReference type="InParanoid" id="A0A2P5EKU3"/>
<keyword evidence="2" id="KW-1185">Reference proteome</keyword>
<name>A0A2P5EKU3_TREOI</name>
<sequence length="91" mass="10567">MRRSMMVKGPGMNRKWSRGESRYFDYDDCREKQIMRGGKEDKGVQSHEASKGGRDGPFKACNTNECHCPAHNTSVFPFFFSFFCLNLYIKI</sequence>
<reference evidence="2" key="1">
    <citation type="submission" date="2016-06" db="EMBL/GenBank/DDBJ databases">
        <title>Parallel loss of symbiosis genes in relatives of nitrogen-fixing non-legume Parasponia.</title>
        <authorList>
            <person name="Van Velzen R."/>
            <person name="Holmer R."/>
            <person name="Bu F."/>
            <person name="Rutten L."/>
            <person name="Van Zeijl A."/>
            <person name="Liu W."/>
            <person name="Santuari L."/>
            <person name="Cao Q."/>
            <person name="Sharma T."/>
            <person name="Shen D."/>
            <person name="Roswanjaya Y."/>
            <person name="Wardhani T."/>
            <person name="Kalhor M.S."/>
            <person name="Jansen J."/>
            <person name="Van den Hoogen J."/>
            <person name="Gungor B."/>
            <person name="Hartog M."/>
            <person name="Hontelez J."/>
            <person name="Verver J."/>
            <person name="Yang W.-C."/>
            <person name="Schijlen E."/>
            <person name="Repin R."/>
            <person name="Schilthuizen M."/>
            <person name="Schranz E."/>
            <person name="Heidstra R."/>
            <person name="Miyata K."/>
            <person name="Fedorova E."/>
            <person name="Kohlen W."/>
            <person name="Bisseling T."/>
            <person name="Smit S."/>
            <person name="Geurts R."/>
        </authorList>
    </citation>
    <scope>NUCLEOTIDE SEQUENCE [LARGE SCALE GENOMIC DNA]</scope>
    <source>
        <strain evidence="2">cv. RG33-2</strain>
    </source>
</reference>
<dbReference type="OrthoDB" id="1731885at2759"/>
<evidence type="ECO:0000313" key="2">
    <source>
        <dbReference type="Proteomes" id="UP000237000"/>
    </source>
</evidence>
<gene>
    <name evidence="1" type="ORF">TorRG33x02_180470</name>
</gene>
<evidence type="ECO:0000313" key="1">
    <source>
        <dbReference type="EMBL" id="PON86173.1"/>
    </source>
</evidence>
<organism evidence="1 2">
    <name type="scientific">Trema orientale</name>
    <name type="common">Charcoal tree</name>
    <name type="synonym">Celtis orientalis</name>
    <dbReference type="NCBI Taxonomy" id="63057"/>
    <lineage>
        <taxon>Eukaryota</taxon>
        <taxon>Viridiplantae</taxon>
        <taxon>Streptophyta</taxon>
        <taxon>Embryophyta</taxon>
        <taxon>Tracheophyta</taxon>
        <taxon>Spermatophyta</taxon>
        <taxon>Magnoliopsida</taxon>
        <taxon>eudicotyledons</taxon>
        <taxon>Gunneridae</taxon>
        <taxon>Pentapetalae</taxon>
        <taxon>rosids</taxon>
        <taxon>fabids</taxon>
        <taxon>Rosales</taxon>
        <taxon>Cannabaceae</taxon>
        <taxon>Trema</taxon>
    </lineage>
</organism>
<dbReference type="Proteomes" id="UP000237000">
    <property type="component" value="Unassembled WGS sequence"/>
</dbReference>
<dbReference type="EMBL" id="JXTC01000136">
    <property type="protein sequence ID" value="PON86173.1"/>
    <property type="molecule type" value="Genomic_DNA"/>
</dbReference>
<comment type="caution">
    <text evidence="1">The sequence shown here is derived from an EMBL/GenBank/DDBJ whole genome shotgun (WGS) entry which is preliminary data.</text>
</comment>
<proteinExistence type="predicted"/>